<organism evidence="2 3">
    <name type="scientific">Meira miltonrushii</name>
    <dbReference type="NCBI Taxonomy" id="1280837"/>
    <lineage>
        <taxon>Eukaryota</taxon>
        <taxon>Fungi</taxon>
        <taxon>Dikarya</taxon>
        <taxon>Basidiomycota</taxon>
        <taxon>Ustilaginomycotina</taxon>
        <taxon>Exobasidiomycetes</taxon>
        <taxon>Exobasidiales</taxon>
        <taxon>Brachybasidiaceae</taxon>
        <taxon>Meira</taxon>
    </lineage>
</organism>
<feature type="chain" id="PRO_5016257406" evidence="1">
    <location>
        <begin position="23"/>
        <end position="218"/>
    </location>
</feature>
<evidence type="ECO:0000313" key="3">
    <source>
        <dbReference type="Proteomes" id="UP000245771"/>
    </source>
</evidence>
<dbReference type="GeneID" id="37024207"/>
<dbReference type="Proteomes" id="UP000245771">
    <property type="component" value="Unassembled WGS sequence"/>
</dbReference>
<name>A0A316VEF1_9BASI</name>
<dbReference type="EMBL" id="KZ819603">
    <property type="protein sequence ID" value="PWN35962.1"/>
    <property type="molecule type" value="Genomic_DNA"/>
</dbReference>
<protein>
    <submittedName>
        <fullName evidence="2">Uncharacterized protein</fullName>
    </submittedName>
</protein>
<keyword evidence="1" id="KW-0732">Signal</keyword>
<sequence length="218" mass="23384">MLRSYIASLALITGLLTGSTLGQTFANNVTGISGTWSTGSGHVRTGLGFFNPITKNFTMPSTSGTSYSFTDDGFFETSTFTYKSNPQVNRCFTAALSWQHGKFTFNANNSLSLSPFPADGFVQVISPCAGQTVQMFHYSQFELIPMWNIYTDPHPGFQSGGGSAYAMTLYNDGGNGQAGAAKNVMWLVERPPAMLPTEQLYQEVLNSVGAEGSGDAKS</sequence>
<gene>
    <name evidence="2" type="ORF">FA14DRAFT_49441</name>
</gene>
<accession>A0A316VEF1</accession>
<dbReference type="RefSeq" id="XP_025356264.1">
    <property type="nucleotide sequence ID" value="XM_025502426.1"/>
</dbReference>
<evidence type="ECO:0000256" key="1">
    <source>
        <dbReference type="SAM" id="SignalP"/>
    </source>
</evidence>
<proteinExistence type="predicted"/>
<dbReference type="AlphaFoldDB" id="A0A316VEF1"/>
<dbReference type="GO" id="GO:0005789">
    <property type="term" value="C:endoplasmic reticulum membrane"/>
    <property type="evidence" value="ECO:0007669"/>
    <property type="project" value="TreeGrafter"/>
</dbReference>
<feature type="signal peptide" evidence="1">
    <location>
        <begin position="1"/>
        <end position="22"/>
    </location>
</feature>
<reference evidence="2 3" key="1">
    <citation type="journal article" date="2018" name="Mol. Biol. Evol.">
        <title>Broad Genomic Sampling Reveals a Smut Pathogenic Ancestry of the Fungal Clade Ustilaginomycotina.</title>
        <authorList>
            <person name="Kijpornyongpan T."/>
            <person name="Mondo S.J."/>
            <person name="Barry K."/>
            <person name="Sandor L."/>
            <person name="Lee J."/>
            <person name="Lipzen A."/>
            <person name="Pangilinan J."/>
            <person name="LaButti K."/>
            <person name="Hainaut M."/>
            <person name="Henrissat B."/>
            <person name="Grigoriev I.V."/>
            <person name="Spatafora J.W."/>
            <person name="Aime M.C."/>
        </authorList>
    </citation>
    <scope>NUCLEOTIDE SEQUENCE [LARGE SCALE GENOMIC DNA]</scope>
    <source>
        <strain evidence="2 3">MCA 3882</strain>
    </source>
</reference>
<dbReference type="PANTHER" id="PTHR28090:SF2">
    <property type="entry name" value="PROTEIN ROT1"/>
    <property type="match status" value="1"/>
</dbReference>
<dbReference type="InParanoid" id="A0A316VEF1"/>
<evidence type="ECO:0000313" key="2">
    <source>
        <dbReference type="EMBL" id="PWN35962.1"/>
    </source>
</evidence>
<dbReference type="GO" id="GO:0006458">
    <property type="term" value="P:'de novo' protein folding"/>
    <property type="evidence" value="ECO:0007669"/>
    <property type="project" value="InterPro"/>
</dbReference>
<keyword evidence="3" id="KW-1185">Reference proteome</keyword>
<dbReference type="STRING" id="1280837.A0A316VEF1"/>
<dbReference type="OrthoDB" id="5327821at2759"/>
<dbReference type="GO" id="GO:0051082">
    <property type="term" value="F:unfolded protein binding"/>
    <property type="evidence" value="ECO:0007669"/>
    <property type="project" value="TreeGrafter"/>
</dbReference>
<dbReference type="Pfam" id="PF10681">
    <property type="entry name" value="Rot1"/>
    <property type="match status" value="1"/>
</dbReference>
<dbReference type="InterPro" id="IPR019623">
    <property type="entry name" value="Rot1"/>
</dbReference>
<dbReference type="PANTHER" id="PTHR28090">
    <property type="entry name" value="PROTEIN ROT1"/>
    <property type="match status" value="1"/>
</dbReference>